<organism evidence="2 3">
    <name type="scientific">Mycobacterium marinum (strain ATCC BAA-535 / M)</name>
    <dbReference type="NCBI Taxonomy" id="216594"/>
    <lineage>
        <taxon>Bacteria</taxon>
        <taxon>Bacillati</taxon>
        <taxon>Actinomycetota</taxon>
        <taxon>Actinomycetes</taxon>
        <taxon>Mycobacteriales</taxon>
        <taxon>Mycobacteriaceae</taxon>
        <taxon>Mycobacterium</taxon>
        <taxon>Mycobacterium ulcerans group</taxon>
    </lineage>
</organism>
<sequence length="156" mass="16089">MHRSPRPPRRHKPTTTEKPRQVRPNLVNTRTTSLVTNPTSAHEAKWCPRGPGFRLARVGSDELHVKLGQLGVTASQWQDLRAQLAAGATPPAPGQPFQATAAAVSGIGAAIGGTGVALATRTQATAAAVTAAAASYANQEATAAGEMAAVTQVRVV</sequence>
<name>B2HJB8_MYCMM</name>
<dbReference type="AlphaFoldDB" id="B2HJB8"/>
<dbReference type="HOGENOM" id="CLU_1684629_0_0_11"/>
<dbReference type="STRING" id="216594.MMAR_0117"/>
<evidence type="ECO:0000313" key="2">
    <source>
        <dbReference type="EMBL" id="ACC38587.1"/>
    </source>
</evidence>
<evidence type="ECO:0000256" key="1">
    <source>
        <dbReference type="SAM" id="MobiDB-lite"/>
    </source>
</evidence>
<dbReference type="KEGG" id="mmi:MMAR_0117"/>
<protein>
    <submittedName>
        <fullName evidence="2">Uncharacterized protein</fullName>
    </submittedName>
</protein>
<proteinExistence type="predicted"/>
<accession>B2HJB8</accession>
<evidence type="ECO:0000313" key="3">
    <source>
        <dbReference type="Proteomes" id="UP000001190"/>
    </source>
</evidence>
<dbReference type="EMBL" id="CP000854">
    <property type="protein sequence ID" value="ACC38587.1"/>
    <property type="molecule type" value="Genomic_DNA"/>
</dbReference>
<dbReference type="eggNOG" id="ENOG5032C9J">
    <property type="taxonomic scope" value="Bacteria"/>
</dbReference>
<feature type="region of interest" description="Disordered" evidence="1">
    <location>
        <begin position="1"/>
        <end position="23"/>
    </location>
</feature>
<gene>
    <name evidence="2" type="ordered locus">MMAR_0117</name>
</gene>
<dbReference type="Proteomes" id="UP000001190">
    <property type="component" value="Chromosome"/>
</dbReference>
<reference evidence="2 3" key="1">
    <citation type="journal article" date="2008" name="Genome Res.">
        <title>Insights from the complete genome sequence of Mycobacterium marinum on the evolution of Mycobacterium tuberculosis.</title>
        <authorList>
            <person name="Stinear T.P."/>
            <person name="Seemann T."/>
            <person name="Harrison P.F."/>
            <person name="Jenkin G.A."/>
            <person name="Davies J.K."/>
            <person name="Johnson P.D."/>
            <person name="Abdellah Z."/>
            <person name="Arrowsmith C."/>
            <person name="Chillingworth T."/>
            <person name="Churcher C."/>
            <person name="Clarke K."/>
            <person name="Cronin A."/>
            <person name="Davis P."/>
            <person name="Goodhead I."/>
            <person name="Holroyd N."/>
            <person name="Jagels K."/>
            <person name="Lord A."/>
            <person name="Moule S."/>
            <person name="Mungall K."/>
            <person name="Norbertczak H."/>
            <person name="Quail M.A."/>
            <person name="Rabbinowitsch E."/>
            <person name="Walker D."/>
            <person name="White B."/>
            <person name="Whitehead S."/>
            <person name="Small P.L."/>
            <person name="Brosch R."/>
            <person name="Ramakrishnan L."/>
            <person name="Fischbach M.A."/>
            <person name="Parkhill J."/>
            <person name="Cole S.T."/>
        </authorList>
    </citation>
    <scope>NUCLEOTIDE SEQUENCE [LARGE SCALE GENOMIC DNA]</scope>
    <source>
        <strain evidence="3">ATCC BAA-535 / M</strain>
    </source>
</reference>
<feature type="compositionally biased region" description="Basic residues" evidence="1">
    <location>
        <begin position="1"/>
        <end position="13"/>
    </location>
</feature>
<keyword evidence="3" id="KW-1185">Reference proteome</keyword>